<reference evidence="1 2" key="1">
    <citation type="submission" date="2016-10" db="EMBL/GenBank/DDBJ databases">
        <authorList>
            <person name="de Groot N.N."/>
        </authorList>
    </citation>
    <scope>NUCLEOTIDE SEQUENCE [LARGE SCALE GENOMIC DNA]</scope>
    <source>
        <strain evidence="1">MBHS1</strain>
    </source>
</reference>
<name>A0A1H6FGT8_9GAMM</name>
<keyword evidence="1" id="KW-0808">Transferase</keyword>
<dbReference type="InterPro" id="IPR036768">
    <property type="entry name" value="PolIII_chi_sf"/>
</dbReference>
<dbReference type="InterPro" id="IPR007459">
    <property type="entry name" value="DNA_pol3_chi"/>
</dbReference>
<dbReference type="Gene3D" id="3.40.50.10110">
    <property type="entry name" value="DNA polymerase III subunit chi"/>
    <property type="match status" value="1"/>
</dbReference>
<dbReference type="AlphaFoldDB" id="A0A1H6FGT8"/>
<dbReference type="PANTHER" id="PTHR38767">
    <property type="entry name" value="DNA POLYMERASE III SUBUNIT CHI"/>
    <property type="match status" value="1"/>
</dbReference>
<dbReference type="OrthoDB" id="5297568at2"/>
<dbReference type="EC" id="2.7.7.7" evidence="1"/>
<gene>
    <name evidence="1" type="primary">holC</name>
    <name evidence="1" type="ORF">MBHS_04543</name>
</gene>
<protein>
    <submittedName>
        <fullName evidence="1">DNA polymerase III subunit chi</fullName>
        <ecNumber evidence="1">2.7.7.7</ecNumber>
    </submittedName>
</protein>
<evidence type="ECO:0000313" key="1">
    <source>
        <dbReference type="EMBL" id="SEH08651.1"/>
    </source>
</evidence>
<dbReference type="Proteomes" id="UP000236724">
    <property type="component" value="Unassembled WGS sequence"/>
</dbReference>
<dbReference type="EMBL" id="FMSV02000555">
    <property type="protein sequence ID" value="SEH08651.1"/>
    <property type="molecule type" value="Genomic_DNA"/>
</dbReference>
<dbReference type="GO" id="GO:0003887">
    <property type="term" value="F:DNA-directed DNA polymerase activity"/>
    <property type="evidence" value="ECO:0007669"/>
    <property type="project" value="UniProtKB-EC"/>
</dbReference>
<dbReference type="SUPFAM" id="SSF102400">
    <property type="entry name" value="DNA polymerase III chi subunit"/>
    <property type="match status" value="1"/>
</dbReference>
<dbReference type="RefSeq" id="WP_103922171.1">
    <property type="nucleotide sequence ID" value="NZ_FMSV02000555.1"/>
</dbReference>
<keyword evidence="2" id="KW-1185">Reference proteome</keyword>
<keyword evidence="1" id="KW-0548">Nucleotidyltransferase</keyword>
<evidence type="ECO:0000313" key="2">
    <source>
        <dbReference type="Proteomes" id="UP000236724"/>
    </source>
</evidence>
<sequence>MPRIDFYLLRSAKFRKREAFVCALCQKIWQKHRVYIHTENAARSHQLGDLLWFFRDDSFLPHVVLPSPLANKTPVCIGHQTQTVQDLRPVLINLTPQVPAFFEQFERIVEVVTLDEPARSQGRERYRTYQQAGYPPEALTEV</sequence>
<dbReference type="GO" id="GO:0032298">
    <property type="term" value="P:positive regulation of DNA-templated DNA replication initiation"/>
    <property type="evidence" value="ECO:0007669"/>
    <property type="project" value="TreeGrafter"/>
</dbReference>
<dbReference type="Pfam" id="PF04364">
    <property type="entry name" value="DNA_pol3_chi"/>
    <property type="match status" value="1"/>
</dbReference>
<dbReference type="GO" id="GO:0003677">
    <property type="term" value="F:DNA binding"/>
    <property type="evidence" value="ECO:0007669"/>
    <property type="project" value="InterPro"/>
</dbReference>
<accession>A0A1H6FGT8</accession>
<dbReference type="GO" id="GO:0006260">
    <property type="term" value="P:DNA replication"/>
    <property type="evidence" value="ECO:0007669"/>
    <property type="project" value="InterPro"/>
</dbReference>
<proteinExistence type="predicted"/>
<dbReference type="PANTHER" id="PTHR38767:SF1">
    <property type="entry name" value="DNA POLYMERASE III SUBUNIT CHI"/>
    <property type="match status" value="1"/>
</dbReference>
<organism evidence="1 2">
    <name type="scientific">Candidatus Venteria ishoeyi</name>
    <dbReference type="NCBI Taxonomy" id="1899563"/>
    <lineage>
        <taxon>Bacteria</taxon>
        <taxon>Pseudomonadati</taxon>
        <taxon>Pseudomonadota</taxon>
        <taxon>Gammaproteobacteria</taxon>
        <taxon>Thiotrichales</taxon>
        <taxon>Thiotrichaceae</taxon>
        <taxon>Venteria</taxon>
    </lineage>
</organism>